<dbReference type="Proteomes" id="UP000314011">
    <property type="component" value="Unassembled WGS sequence"/>
</dbReference>
<sequence length="209" mass="22997">MSHKQIVEALIDTQGTLYSEEIGADIARDTPQELFHWLIGATLLSSRISADNAVKAGAALRDAGLHKIDALLDARREDVVRVLNENGYARFDESTTDYLRETAEMVRDEYDGDLRKMRKEDPARALLKAKGIGPKGAEIFAREAQLVWDEFYPTLGDRALTMAKDLGLPEDASELSKAAGNHERFVRLVAALTRAALDGPSEDVTKAAD</sequence>
<protein>
    <recommendedName>
        <fullName evidence="3">Endonuclease</fullName>
    </recommendedName>
</protein>
<comment type="caution">
    <text evidence="1">The sequence shown here is derived from an EMBL/GenBank/DDBJ whole genome shotgun (WGS) entry which is preliminary data.</text>
</comment>
<proteinExistence type="predicted"/>
<name>A0A5C5GBC2_9RHOB</name>
<dbReference type="AlphaFoldDB" id="A0A5C5GBC2"/>
<reference evidence="1 2" key="1">
    <citation type="submission" date="2019-06" db="EMBL/GenBank/DDBJ databases">
        <title>Genome of new Rhodobacteraceae sp. SM1903.</title>
        <authorList>
            <person name="Ren X."/>
        </authorList>
    </citation>
    <scope>NUCLEOTIDE SEQUENCE [LARGE SCALE GENOMIC DNA]</scope>
    <source>
        <strain evidence="1 2">SM1903</strain>
    </source>
</reference>
<dbReference type="OrthoDB" id="3078554at2"/>
<organism evidence="1 2">
    <name type="scientific">Pelagovum pacificum</name>
    <dbReference type="NCBI Taxonomy" id="2588711"/>
    <lineage>
        <taxon>Bacteria</taxon>
        <taxon>Pseudomonadati</taxon>
        <taxon>Pseudomonadota</taxon>
        <taxon>Alphaproteobacteria</taxon>
        <taxon>Rhodobacterales</taxon>
        <taxon>Paracoccaceae</taxon>
        <taxon>Pelagovum</taxon>
    </lineage>
</organism>
<accession>A0A5C5GBC2</accession>
<gene>
    <name evidence="1" type="ORF">FHY64_00665</name>
</gene>
<keyword evidence="2" id="KW-1185">Reference proteome</keyword>
<dbReference type="Gene3D" id="1.10.340.30">
    <property type="entry name" value="Hypothetical protein, domain 2"/>
    <property type="match status" value="1"/>
</dbReference>
<dbReference type="RefSeq" id="WP_140192531.1">
    <property type="nucleotide sequence ID" value="NZ_CP065915.1"/>
</dbReference>
<dbReference type="GO" id="GO:0006281">
    <property type="term" value="P:DNA repair"/>
    <property type="evidence" value="ECO:0007669"/>
    <property type="project" value="InterPro"/>
</dbReference>
<dbReference type="InterPro" id="IPR011257">
    <property type="entry name" value="DNA_glycosylase"/>
</dbReference>
<evidence type="ECO:0008006" key="3">
    <source>
        <dbReference type="Google" id="ProtNLM"/>
    </source>
</evidence>
<evidence type="ECO:0000313" key="2">
    <source>
        <dbReference type="Proteomes" id="UP000314011"/>
    </source>
</evidence>
<dbReference type="GO" id="GO:0003824">
    <property type="term" value="F:catalytic activity"/>
    <property type="evidence" value="ECO:0007669"/>
    <property type="project" value="InterPro"/>
</dbReference>
<dbReference type="EMBL" id="VFFF01000001">
    <property type="protein sequence ID" value="TNY31850.1"/>
    <property type="molecule type" value="Genomic_DNA"/>
</dbReference>
<evidence type="ECO:0000313" key="1">
    <source>
        <dbReference type="EMBL" id="TNY31850.1"/>
    </source>
</evidence>
<dbReference type="SUPFAM" id="SSF48150">
    <property type="entry name" value="DNA-glycosylase"/>
    <property type="match status" value="1"/>
</dbReference>